<evidence type="ECO:0000313" key="8">
    <source>
        <dbReference type="EMBL" id="RKQ64120.1"/>
    </source>
</evidence>
<comment type="subcellular location">
    <subcellularLocation>
        <location evidence="7">Cytoplasm</location>
    </subcellularLocation>
</comment>
<dbReference type="PANTHER" id="PTHR10889:SF1">
    <property type="entry name" value="DEOXYRIBOSE-PHOSPHATE ALDOLASE"/>
    <property type="match status" value="1"/>
</dbReference>
<dbReference type="UniPathway" id="UPA00002">
    <property type="reaction ID" value="UER00468"/>
</dbReference>
<dbReference type="OrthoDB" id="9778711at2"/>
<accession>A0A420W9X4</accession>
<comment type="caution">
    <text evidence="8">The sequence shown here is derived from an EMBL/GenBank/DDBJ whole genome shotgun (WGS) entry which is preliminary data.</text>
</comment>
<reference evidence="8 9" key="1">
    <citation type="submission" date="2018-10" db="EMBL/GenBank/DDBJ databases">
        <title>Genomic Encyclopedia of Type Strains, Phase IV (KMG-IV): sequencing the most valuable type-strain genomes for metagenomic binning, comparative biology and taxonomic classification.</title>
        <authorList>
            <person name="Goeker M."/>
        </authorList>
    </citation>
    <scope>NUCLEOTIDE SEQUENCE [LARGE SCALE GENOMIC DNA]</scope>
    <source>
        <strain evidence="8 9">DSM 15521</strain>
    </source>
</reference>
<dbReference type="InterPro" id="IPR011343">
    <property type="entry name" value="DeoC"/>
</dbReference>
<evidence type="ECO:0000256" key="6">
    <source>
        <dbReference type="ARBA" id="ARBA00056337"/>
    </source>
</evidence>
<protein>
    <recommendedName>
        <fullName evidence="7">Deoxyribose-phosphate aldolase</fullName>
        <shortName evidence="7">DERA</shortName>
        <ecNumber evidence="7">4.1.2.4</ecNumber>
    </recommendedName>
    <alternativeName>
        <fullName evidence="7">2-deoxy-D-ribose 5-phosphate aldolase</fullName>
    </alternativeName>
    <alternativeName>
        <fullName evidence="7">Phosphodeoxyriboaldolase</fullName>
        <shortName evidence="7">Deoxyriboaldolase</shortName>
    </alternativeName>
</protein>
<keyword evidence="2 7" id="KW-0963">Cytoplasm</keyword>
<name>A0A420W9X4_9BACT</name>
<dbReference type="CDD" id="cd00959">
    <property type="entry name" value="DeoC"/>
    <property type="match status" value="1"/>
</dbReference>
<gene>
    <name evidence="7" type="primary">deoC</name>
    <name evidence="8" type="ORF">C7457_1012</name>
</gene>
<feature type="active site" description="Proton donor/acceptor" evidence="7">
    <location>
        <position position="90"/>
    </location>
</feature>
<dbReference type="PANTHER" id="PTHR10889">
    <property type="entry name" value="DEOXYRIBOSE-PHOSPHATE ALDOLASE"/>
    <property type="match status" value="1"/>
</dbReference>
<sequence length="221" mass="24178">MDEEFLLSKIDYSVLKATVVRAKVLEAAEDTKRYGFATLCVFPKHVSTARLVLPKEKVCAVIGFPLSTVPTELKLSEVSYVLNQGAGELDVVVDLGAVKEGDWASIERELLEIRNEASDAVLKLILECCYLTEEEKRTLCRLASDCGWDFVKTSTGYGSYGATIIDVENLKDWCGKGVKVKAAGGIRTLEEVKRFLNAGADRIGTSSGVEIARSLLHGREV</sequence>
<evidence type="ECO:0000256" key="5">
    <source>
        <dbReference type="ARBA" id="ARBA00048791"/>
    </source>
</evidence>
<dbReference type="AlphaFoldDB" id="A0A420W9X4"/>
<dbReference type="GO" id="GO:0016052">
    <property type="term" value="P:carbohydrate catabolic process"/>
    <property type="evidence" value="ECO:0007669"/>
    <property type="project" value="TreeGrafter"/>
</dbReference>
<evidence type="ECO:0000313" key="9">
    <source>
        <dbReference type="Proteomes" id="UP000280881"/>
    </source>
</evidence>
<evidence type="ECO:0000256" key="3">
    <source>
        <dbReference type="ARBA" id="ARBA00023239"/>
    </source>
</evidence>
<dbReference type="EC" id="4.1.2.4" evidence="7"/>
<evidence type="ECO:0000256" key="4">
    <source>
        <dbReference type="ARBA" id="ARBA00023270"/>
    </source>
</evidence>
<dbReference type="Proteomes" id="UP000280881">
    <property type="component" value="Unassembled WGS sequence"/>
</dbReference>
<dbReference type="RefSeq" id="WP_121170603.1">
    <property type="nucleotide sequence ID" value="NZ_RBIE01000001.1"/>
</dbReference>
<dbReference type="HAMAP" id="MF_00114">
    <property type="entry name" value="DeoC_type1"/>
    <property type="match status" value="1"/>
</dbReference>
<comment type="function">
    <text evidence="6 7">Catalyzes a reversible aldol reaction between acetaldehyde and D-glyceraldehyde 3-phosphate to generate 2-deoxy-D-ribose 5-phosphate.</text>
</comment>
<dbReference type="InterPro" id="IPR013785">
    <property type="entry name" value="Aldolase_TIM"/>
</dbReference>
<keyword evidence="9" id="KW-1185">Reference proteome</keyword>
<dbReference type="PIRSF" id="PIRSF001357">
    <property type="entry name" value="DeoC"/>
    <property type="match status" value="1"/>
</dbReference>
<evidence type="ECO:0000256" key="2">
    <source>
        <dbReference type="ARBA" id="ARBA00022490"/>
    </source>
</evidence>
<dbReference type="InterPro" id="IPR002915">
    <property type="entry name" value="DeoC/FbaB/LacD_aldolase"/>
</dbReference>
<dbReference type="Gene3D" id="3.20.20.70">
    <property type="entry name" value="Aldolase class I"/>
    <property type="match status" value="1"/>
</dbReference>
<evidence type="ECO:0000256" key="7">
    <source>
        <dbReference type="HAMAP-Rule" id="MF_00114"/>
    </source>
</evidence>
<keyword evidence="3 7" id="KW-0456">Lyase</keyword>
<evidence type="ECO:0000256" key="1">
    <source>
        <dbReference type="ARBA" id="ARBA00010936"/>
    </source>
</evidence>
<comment type="similarity">
    <text evidence="1 7">Belongs to the DeoC/FbaB aldolase family. DeoC type 1 subfamily.</text>
</comment>
<dbReference type="GO" id="GO:0006018">
    <property type="term" value="P:2-deoxyribose 1-phosphate catabolic process"/>
    <property type="evidence" value="ECO:0007669"/>
    <property type="project" value="UniProtKB-UniRule"/>
</dbReference>
<dbReference type="SMART" id="SM01133">
    <property type="entry name" value="DeoC"/>
    <property type="match status" value="1"/>
</dbReference>
<dbReference type="SUPFAM" id="SSF51569">
    <property type="entry name" value="Aldolase"/>
    <property type="match status" value="1"/>
</dbReference>
<feature type="active site" description="Proton donor/acceptor" evidence="7">
    <location>
        <position position="181"/>
    </location>
</feature>
<dbReference type="NCBIfam" id="TIGR00126">
    <property type="entry name" value="deoC"/>
    <property type="match status" value="1"/>
</dbReference>
<dbReference type="GO" id="GO:0009264">
    <property type="term" value="P:deoxyribonucleotide catabolic process"/>
    <property type="evidence" value="ECO:0007669"/>
    <property type="project" value="UniProtKB-UniRule"/>
</dbReference>
<dbReference type="Pfam" id="PF01791">
    <property type="entry name" value="DeoC"/>
    <property type="match status" value="1"/>
</dbReference>
<dbReference type="GO" id="GO:0004139">
    <property type="term" value="F:deoxyribose-phosphate aldolase activity"/>
    <property type="evidence" value="ECO:0007669"/>
    <property type="project" value="UniProtKB-UniRule"/>
</dbReference>
<feature type="active site" description="Schiff-base intermediate with acetaldehyde" evidence="7">
    <location>
        <position position="152"/>
    </location>
</feature>
<organism evidence="8 9">
    <name type="scientific">Thermovibrio guaymasensis</name>
    <dbReference type="NCBI Taxonomy" id="240167"/>
    <lineage>
        <taxon>Bacteria</taxon>
        <taxon>Pseudomonadati</taxon>
        <taxon>Aquificota</taxon>
        <taxon>Aquificia</taxon>
        <taxon>Desulfurobacteriales</taxon>
        <taxon>Desulfurobacteriaceae</taxon>
        <taxon>Thermovibrio</taxon>
    </lineage>
</organism>
<comment type="pathway">
    <text evidence="7">Carbohydrate degradation; 2-deoxy-D-ribose 1-phosphate degradation; D-glyceraldehyde 3-phosphate and acetaldehyde from 2-deoxy-alpha-D-ribose 1-phosphate: step 2/2.</text>
</comment>
<proteinExistence type="inferred from homology"/>
<dbReference type="InterPro" id="IPR028581">
    <property type="entry name" value="DeoC_typeI"/>
</dbReference>
<dbReference type="EMBL" id="RBIE01000001">
    <property type="protein sequence ID" value="RKQ64120.1"/>
    <property type="molecule type" value="Genomic_DNA"/>
</dbReference>
<dbReference type="FunFam" id="3.20.20.70:FF:000044">
    <property type="entry name" value="Deoxyribose-phosphate aldolase"/>
    <property type="match status" value="1"/>
</dbReference>
<comment type="catalytic activity">
    <reaction evidence="5 7">
        <text>2-deoxy-D-ribose 5-phosphate = D-glyceraldehyde 3-phosphate + acetaldehyde</text>
        <dbReference type="Rhea" id="RHEA:12821"/>
        <dbReference type="ChEBI" id="CHEBI:15343"/>
        <dbReference type="ChEBI" id="CHEBI:59776"/>
        <dbReference type="ChEBI" id="CHEBI:62877"/>
        <dbReference type="EC" id="4.1.2.4"/>
    </reaction>
</comment>
<dbReference type="GO" id="GO:0005737">
    <property type="term" value="C:cytoplasm"/>
    <property type="evidence" value="ECO:0007669"/>
    <property type="project" value="UniProtKB-SubCell"/>
</dbReference>
<keyword evidence="4 7" id="KW-0704">Schiff base</keyword>